<dbReference type="EMBL" id="AOJM01000033">
    <property type="protein sequence ID" value="ELZ51427.1"/>
    <property type="molecule type" value="Genomic_DNA"/>
</dbReference>
<dbReference type="RefSeq" id="WP_004596026.1">
    <property type="nucleotide sequence ID" value="NZ_AOJM01000033.1"/>
</dbReference>
<gene>
    <name evidence="1" type="ORF">C465_04075</name>
</gene>
<reference evidence="1 2" key="1">
    <citation type="journal article" date="2014" name="PLoS Genet.">
        <title>Phylogenetically driven sequencing of extremely halophilic archaea reveals strategies for static and dynamic osmo-response.</title>
        <authorList>
            <person name="Becker E.A."/>
            <person name="Seitzer P.M."/>
            <person name="Tritt A."/>
            <person name="Larsen D."/>
            <person name="Krusor M."/>
            <person name="Yao A.I."/>
            <person name="Wu D."/>
            <person name="Madern D."/>
            <person name="Eisen J.A."/>
            <person name="Darling A.E."/>
            <person name="Facciotti M.T."/>
        </authorList>
    </citation>
    <scope>NUCLEOTIDE SEQUENCE [LARGE SCALE GENOMIC DNA]</scope>
    <source>
        <strain evidence="1 2">JCM 9100</strain>
    </source>
</reference>
<name>M0EX21_9EURY</name>
<comment type="caution">
    <text evidence="1">The sequence shown here is derived from an EMBL/GenBank/DDBJ whole genome shotgun (WGS) entry which is preliminary data.</text>
</comment>
<evidence type="ECO:0000313" key="2">
    <source>
        <dbReference type="Proteomes" id="UP000011526"/>
    </source>
</evidence>
<sequence length="42" mass="4692">MGDRACDREFCPECDLAVARTDDSYPECGAPIDRLDETSPDR</sequence>
<keyword evidence="2" id="KW-1185">Reference proteome</keyword>
<proteinExistence type="predicted"/>
<dbReference type="PATRIC" id="fig|1227467.4.peg.761"/>
<organism evidence="1 2">
    <name type="scientific">Halorubrum distributum JCM 9100</name>
    <dbReference type="NCBI Taxonomy" id="1227467"/>
    <lineage>
        <taxon>Archaea</taxon>
        <taxon>Methanobacteriati</taxon>
        <taxon>Methanobacteriota</taxon>
        <taxon>Stenosarchaea group</taxon>
        <taxon>Halobacteria</taxon>
        <taxon>Halobacteriales</taxon>
        <taxon>Haloferacaceae</taxon>
        <taxon>Halorubrum</taxon>
        <taxon>Halorubrum distributum group</taxon>
    </lineage>
</organism>
<protein>
    <submittedName>
        <fullName evidence="1">Uncharacterized protein</fullName>
    </submittedName>
</protein>
<dbReference type="Proteomes" id="UP000011526">
    <property type="component" value="Unassembled WGS sequence"/>
</dbReference>
<accession>M0EX21</accession>
<dbReference type="AlphaFoldDB" id="M0EX21"/>
<evidence type="ECO:0000313" key="1">
    <source>
        <dbReference type="EMBL" id="ELZ51427.1"/>
    </source>
</evidence>